<keyword evidence="3" id="KW-1185">Reference proteome</keyword>
<dbReference type="SUPFAM" id="SSF56655">
    <property type="entry name" value="Carbohydrate phosphatase"/>
    <property type="match status" value="1"/>
</dbReference>
<dbReference type="InterPro" id="IPR000760">
    <property type="entry name" value="Inositol_monophosphatase-like"/>
</dbReference>
<proteinExistence type="predicted"/>
<dbReference type="PANTHER" id="PTHR20854:SF4">
    <property type="entry name" value="INOSITOL-1-MONOPHOSPHATASE-RELATED"/>
    <property type="match status" value="1"/>
</dbReference>
<dbReference type="EC" id="3.1.3.11" evidence="2"/>
<dbReference type="GO" id="GO:0006020">
    <property type="term" value="P:inositol metabolic process"/>
    <property type="evidence" value="ECO:0007669"/>
    <property type="project" value="TreeGrafter"/>
</dbReference>
<comment type="cofactor">
    <cofactor evidence="1">
        <name>Mg(2+)</name>
        <dbReference type="ChEBI" id="CHEBI:18420"/>
    </cofactor>
</comment>
<sequence length="253" mass="26296">MVLASMTAAARTAGAWLAAQPPPGDATTWPEFAAAFRAVDGPAGEMLRRDLSALRPDAAWAGELDTDLPDEGEAWVVDAIDGAVQYLQGLPQWCVSVALVRDREPVAAVLHSPHLGETYAAEAGRGVTRNGAPVGPSRKKELAACVVTTAQPPFPEETRQAGASLSAVLPHVAAVRNLGPTSWQIADVAAGRLDAFWQYGADDGNLLGAALLAREAGARVTDLEGRAWTAGAPFFLAAPEALHGPLLELLAAV</sequence>
<keyword evidence="1" id="KW-0479">Metal-binding</keyword>
<feature type="binding site" evidence="1">
    <location>
        <position position="63"/>
    </location>
    <ligand>
        <name>Mg(2+)</name>
        <dbReference type="ChEBI" id="CHEBI:18420"/>
        <label>1</label>
        <note>catalytic</note>
    </ligand>
</feature>
<dbReference type="PANTHER" id="PTHR20854">
    <property type="entry name" value="INOSITOL MONOPHOSPHATASE"/>
    <property type="match status" value="1"/>
</dbReference>
<evidence type="ECO:0000313" key="2">
    <source>
        <dbReference type="EMBL" id="MQY07123.1"/>
    </source>
</evidence>
<dbReference type="GO" id="GO:0042132">
    <property type="term" value="F:fructose 1,6-bisphosphate 1-phosphatase activity"/>
    <property type="evidence" value="ECO:0007669"/>
    <property type="project" value="UniProtKB-EC"/>
</dbReference>
<feature type="binding site" evidence="1">
    <location>
        <position position="81"/>
    </location>
    <ligand>
        <name>Mg(2+)</name>
        <dbReference type="ChEBI" id="CHEBI:18420"/>
        <label>1</label>
        <note>catalytic</note>
    </ligand>
</feature>
<dbReference type="Gene3D" id="3.40.190.80">
    <property type="match status" value="1"/>
</dbReference>
<keyword evidence="1" id="KW-0460">Magnesium</keyword>
<protein>
    <submittedName>
        <fullName evidence="2">Fructose-1, 6-bisphosphatase/inositol-1-monophosphatase</fullName>
        <ecNumber evidence="2">3.1.3.11</ecNumber>
    </submittedName>
</protein>
<comment type="caution">
    <text evidence="2">The sequence shown here is derived from an EMBL/GenBank/DDBJ whole genome shotgun (WGS) entry which is preliminary data.</text>
</comment>
<dbReference type="PRINTS" id="PR00377">
    <property type="entry name" value="IMPHPHTASES"/>
</dbReference>
<dbReference type="RefSeq" id="WP_235959884.1">
    <property type="nucleotide sequence ID" value="NZ_WEGH01000003.1"/>
</dbReference>
<reference evidence="2 3" key="1">
    <citation type="submission" date="2019-10" db="EMBL/GenBank/DDBJ databases">
        <title>Actinomadura rubteroloni sp. nov. and Actinomadura macrotermitis sp. nov., isolated from the gut of fungus growing-termite Macrotermes natalensis.</title>
        <authorList>
            <person name="Benndorf R."/>
            <person name="Martin K."/>
            <person name="Kuefner M."/>
            <person name="De Beer W."/>
            <person name="Kaster A.-K."/>
            <person name="Vollmers J."/>
            <person name="Poulsen M."/>
            <person name="Beemelmanns C."/>
        </authorList>
    </citation>
    <scope>NUCLEOTIDE SEQUENCE [LARGE SCALE GENOMIC DNA]</scope>
    <source>
        <strain evidence="2 3">RB68</strain>
    </source>
</reference>
<keyword evidence="2" id="KW-0378">Hydrolase</keyword>
<dbReference type="GO" id="GO:0008934">
    <property type="term" value="F:inositol monophosphate 1-phosphatase activity"/>
    <property type="evidence" value="ECO:0007669"/>
    <property type="project" value="TreeGrafter"/>
</dbReference>
<dbReference type="AlphaFoldDB" id="A0A7K0C0X4"/>
<dbReference type="Pfam" id="PF00459">
    <property type="entry name" value="Inositol_P"/>
    <property type="match status" value="1"/>
</dbReference>
<dbReference type="Proteomes" id="UP000487268">
    <property type="component" value="Unassembled WGS sequence"/>
</dbReference>
<organism evidence="2 3">
    <name type="scientific">Actinomadura macrotermitis</name>
    <dbReference type="NCBI Taxonomy" id="2585200"/>
    <lineage>
        <taxon>Bacteria</taxon>
        <taxon>Bacillati</taxon>
        <taxon>Actinomycetota</taxon>
        <taxon>Actinomycetes</taxon>
        <taxon>Streptosporangiales</taxon>
        <taxon>Thermomonosporaceae</taxon>
        <taxon>Actinomadura</taxon>
    </lineage>
</organism>
<accession>A0A7K0C0X4</accession>
<evidence type="ECO:0000313" key="3">
    <source>
        <dbReference type="Proteomes" id="UP000487268"/>
    </source>
</evidence>
<dbReference type="GO" id="GO:0046872">
    <property type="term" value="F:metal ion binding"/>
    <property type="evidence" value="ECO:0007669"/>
    <property type="project" value="UniProtKB-KW"/>
</dbReference>
<feature type="binding site" evidence="1">
    <location>
        <position position="80"/>
    </location>
    <ligand>
        <name>Mg(2+)</name>
        <dbReference type="ChEBI" id="CHEBI:18420"/>
        <label>1</label>
        <note>catalytic</note>
    </ligand>
</feature>
<dbReference type="EMBL" id="WEGH01000003">
    <property type="protein sequence ID" value="MQY07123.1"/>
    <property type="molecule type" value="Genomic_DNA"/>
</dbReference>
<gene>
    <name evidence="2" type="primary">suhB_2</name>
    <name evidence="2" type="ORF">ACRB68_52220</name>
</gene>
<name>A0A7K0C0X4_9ACTN</name>
<feature type="binding site" evidence="1">
    <location>
        <position position="78"/>
    </location>
    <ligand>
        <name>Mg(2+)</name>
        <dbReference type="ChEBI" id="CHEBI:18420"/>
        <label>1</label>
        <note>catalytic</note>
    </ligand>
</feature>
<dbReference type="Gene3D" id="3.30.540.10">
    <property type="entry name" value="Fructose-1,6-Bisphosphatase, subunit A, domain 1"/>
    <property type="match status" value="1"/>
</dbReference>
<evidence type="ECO:0000256" key="1">
    <source>
        <dbReference type="PIRSR" id="PIRSR600760-2"/>
    </source>
</evidence>
<dbReference type="GO" id="GO:0007165">
    <property type="term" value="P:signal transduction"/>
    <property type="evidence" value="ECO:0007669"/>
    <property type="project" value="TreeGrafter"/>
</dbReference>